<accession>A0ABS4ISJ7</accession>
<dbReference type="PANTHER" id="PTHR32114:SF2">
    <property type="entry name" value="ABC TRANSPORTER ABCH.3"/>
    <property type="match status" value="1"/>
</dbReference>
<sequence length="1113" mass="128152">MKLKELINSLHFAEDVTSERFRFRDENYKVFRAKRTEGTLPGVQLSEYFFVEVSETAMELMTGEDDLSYFSDFQTKLLSKPFFAYKNDVRWNLYLILVIDSYEKIKDSSRLHKIENDADYARKFVATPADVWSWLDKEWLHTAAEQAEQADPVQDWNDHLERAQLTGCLTQTFATEHVKQYLHGIPFLSDEPAAAGRRVHNADQYEQQIEQITSVAFDGFRQHCFADVNPIQPTQVNLLHGSNGSGKTSAMEAIELAFTNEIRRSAEFGDKVEATAVQSKVGCQTESGGELIFQSGKSLSLYKQLAKSWYGVTSGKQSVLNYYFHRFNYFDSEAAYRFALSESGHGEHETFDYSDSLSQLVFGEATLATQARWQRYKKEFEDQSKVLHKRKSEMTSEKHTLLEKIADLSRAEPRKPIEIGALLSSIHLRKPPTEIQLEQLENLNVILQSVEPRRKEIVEFPFPGVSLTIGHIETEIKQSQQKLELLMKEKNSKLASIEQLSLEHNRMAGELRSVDERKLSIKQNIDVTNEYVREWQELRRIIEQPSLIVERRALEQRLDQLNHKLAVLHKVEGRFKRLASMTEADWSLLAPESYQQALLDLEETEMLLGQAKSRLEGAEKLMGDLGTLFSRLQHLGTNFLDLKEEATVCPLCKHEHGSNQALSDAIHAAMSANVQGESNADELRNNVEALQEEREQLRRRIEQQTINRQNIEQLAEVYEELLADPALDLDAAMQMPKDQWLVIQQLLTETMGRWQEQQDIAHKELQALDEAGYGQQPIIRAELFQKENPLYKQAQQAAISFDVHAVSRQQALQQEATAAVHEEELLRNQIADLKQRLQQISLEELRTSIKENETQLRHWNRLAESVESLLSEFDLDKRVNLRVWAIQLEKTMTQVGLLIERQRNKQQKLELQAQLANVDRSLEVYQGMEARCEVACTTLNQLAALKDYTEEFINKNISKIERFFKILHTPREFDAIRLEDGGLMLNRKWDGQSVKAYQMSSGQRASLALSVMFAVHLAAPNAPKFMIMDEPVANMDDLHFMNLLDLLRDLALSGRQIFFTTANPDVANLFRRKFSFFEQRFTHFEFTRHSGESVQIRAIKYAPDKESPLSQIS</sequence>
<dbReference type="GO" id="GO:0004527">
    <property type="term" value="F:exonuclease activity"/>
    <property type="evidence" value="ECO:0007669"/>
    <property type="project" value="UniProtKB-KW"/>
</dbReference>
<evidence type="ECO:0000313" key="6">
    <source>
        <dbReference type="Proteomes" id="UP001519287"/>
    </source>
</evidence>
<dbReference type="EMBL" id="JAGGLB010000005">
    <property type="protein sequence ID" value="MBP1990559.1"/>
    <property type="molecule type" value="Genomic_DNA"/>
</dbReference>
<keyword evidence="5" id="KW-0269">Exonuclease</keyword>
<feature type="coiled-coil region" evidence="4">
    <location>
        <begin position="673"/>
        <end position="721"/>
    </location>
</feature>
<evidence type="ECO:0000256" key="1">
    <source>
        <dbReference type="ARBA" id="ARBA00006930"/>
    </source>
</evidence>
<name>A0ABS4ISJ7_9BACL</name>
<dbReference type="CDD" id="cd00267">
    <property type="entry name" value="ABC_ATPase"/>
    <property type="match status" value="1"/>
</dbReference>
<evidence type="ECO:0000256" key="3">
    <source>
        <dbReference type="ARBA" id="ARBA00013368"/>
    </source>
</evidence>
<dbReference type="RefSeq" id="WP_209971321.1">
    <property type="nucleotide sequence ID" value="NZ_JAGGLB010000005.1"/>
</dbReference>
<proteinExistence type="inferred from homology"/>
<evidence type="ECO:0000256" key="4">
    <source>
        <dbReference type="SAM" id="Coils"/>
    </source>
</evidence>
<comment type="similarity">
    <text evidence="1">Belongs to the SMC family. SbcC subfamily.</text>
</comment>
<feature type="coiled-coil region" evidence="4">
    <location>
        <begin position="823"/>
        <end position="862"/>
    </location>
</feature>
<comment type="caution">
    <text evidence="5">The sequence shown here is derived from an EMBL/GenBank/DDBJ whole genome shotgun (WGS) entry which is preliminary data.</text>
</comment>
<evidence type="ECO:0000256" key="2">
    <source>
        <dbReference type="ARBA" id="ARBA00011322"/>
    </source>
</evidence>
<organism evidence="5 6">
    <name type="scientific">Paenibacillus eucommiae</name>
    <dbReference type="NCBI Taxonomy" id="1355755"/>
    <lineage>
        <taxon>Bacteria</taxon>
        <taxon>Bacillati</taxon>
        <taxon>Bacillota</taxon>
        <taxon>Bacilli</taxon>
        <taxon>Bacillales</taxon>
        <taxon>Paenibacillaceae</taxon>
        <taxon>Paenibacillus</taxon>
    </lineage>
</organism>
<gene>
    <name evidence="5" type="ORF">J2Z66_002165</name>
</gene>
<dbReference type="SUPFAM" id="SSF52540">
    <property type="entry name" value="P-loop containing nucleoside triphosphate hydrolases"/>
    <property type="match status" value="2"/>
</dbReference>
<dbReference type="Proteomes" id="UP001519287">
    <property type="component" value="Unassembled WGS sequence"/>
</dbReference>
<feature type="coiled-coil region" evidence="4">
    <location>
        <begin position="469"/>
        <end position="500"/>
    </location>
</feature>
<keyword evidence="6" id="KW-1185">Reference proteome</keyword>
<comment type="subunit">
    <text evidence="2">Heterodimer of SbcC and SbcD.</text>
</comment>
<dbReference type="Gene3D" id="3.40.50.300">
    <property type="entry name" value="P-loop containing nucleotide triphosphate hydrolases"/>
    <property type="match status" value="2"/>
</dbReference>
<keyword evidence="5" id="KW-0540">Nuclease</keyword>
<protein>
    <recommendedName>
        <fullName evidence="3">Nuclease SbcCD subunit C</fullName>
    </recommendedName>
</protein>
<evidence type="ECO:0000313" key="5">
    <source>
        <dbReference type="EMBL" id="MBP1990559.1"/>
    </source>
</evidence>
<keyword evidence="5" id="KW-0378">Hydrolase</keyword>
<dbReference type="PANTHER" id="PTHR32114">
    <property type="entry name" value="ABC TRANSPORTER ABCH.3"/>
    <property type="match status" value="1"/>
</dbReference>
<dbReference type="InterPro" id="IPR027417">
    <property type="entry name" value="P-loop_NTPase"/>
</dbReference>
<reference evidence="5 6" key="1">
    <citation type="submission" date="2021-03" db="EMBL/GenBank/DDBJ databases">
        <title>Genomic Encyclopedia of Type Strains, Phase IV (KMG-IV): sequencing the most valuable type-strain genomes for metagenomic binning, comparative biology and taxonomic classification.</title>
        <authorList>
            <person name="Goeker M."/>
        </authorList>
    </citation>
    <scope>NUCLEOTIDE SEQUENCE [LARGE SCALE GENOMIC DNA]</scope>
    <source>
        <strain evidence="5 6">DSM 26048</strain>
    </source>
</reference>
<keyword evidence="4" id="KW-0175">Coiled coil</keyword>